<keyword evidence="3" id="KW-1185">Reference proteome</keyword>
<evidence type="ECO:0000313" key="2">
    <source>
        <dbReference type="EMBL" id="MBC5682259.1"/>
    </source>
</evidence>
<dbReference type="Pfam" id="PF00583">
    <property type="entry name" value="Acetyltransf_1"/>
    <property type="match status" value="1"/>
</dbReference>
<sequence length="209" mass="24730">MDNLYKVQEEDLERLKRILTVCFAEDPLYCTLIEDEETRERLLPELFESDLTEFFETCDIYSDSEELNSILVVSDETEHQNPIYHYLAQLRGTIRTDESLIKEDHSLKTFWNFALGKDYLNASWTSQLHQTKRIHIIYLAVAPSHQHHGLAEHLMKELIEHAEKNDLMLSLETHNPQNVPFYEHLGFKVYGVVENSHFDLKQYCMIREI</sequence>
<organism evidence="2 3">
    <name type="scientific">Ruminococcus hominis</name>
    <dbReference type="NCBI Taxonomy" id="2763065"/>
    <lineage>
        <taxon>Bacteria</taxon>
        <taxon>Bacillati</taxon>
        <taxon>Bacillota</taxon>
        <taxon>Clostridia</taxon>
        <taxon>Eubacteriales</taxon>
        <taxon>Oscillospiraceae</taxon>
        <taxon>Ruminococcus</taxon>
    </lineage>
</organism>
<dbReference type="RefSeq" id="WP_022075245.1">
    <property type="nucleotide sequence ID" value="NZ_JACOPE010000001.1"/>
</dbReference>
<protein>
    <submittedName>
        <fullName evidence="2">GNAT family N-acetyltransferase</fullName>
    </submittedName>
</protein>
<accession>A0ABR7G4A8</accession>
<dbReference type="InterPro" id="IPR052523">
    <property type="entry name" value="Trichothecene_AcTrans"/>
</dbReference>
<dbReference type="InterPro" id="IPR016181">
    <property type="entry name" value="Acyl_CoA_acyltransferase"/>
</dbReference>
<evidence type="ECO:0000313" key="3">
    <source>
        <dbReference type="Proteomes" id="UP000631576"/>
    </source>
</evidence>
<gene>
    <name evidence="2" type="ORF">H8S40_01455</name>
</gene>
<dbReference type="CDD" id="cd04301">
    <property type="entry name" value="NAT_SF"/>
    <property type="match status" value="1"/>
</dbReference>
<dbReference type="Gene3D" id="3.40.630.30">
    <property type="match status" value="1"/>
</dbReference>
<feature type="domain" description="N-acetyltransferase" evidence="1">
    <location>
        <begin position="70"/>
        <end position="209"/>
    </location>
</feature>
<proteinExistence type="predicted"/>
<dbReference type="PROSITE" id="PS51186">
    <property type="entry name" value="GNAT"/>
    <property type="match status" value="1"/>
</dbReference>
<dbReference type="InterPro" id="IPR000182">
    <property type="entry name" value="GNAT_dom"/>
</dbReference>
<dbReference type="EMBL" id="JACOPE010000001">
    <property type="protein sequence ID" value="MBC5682259.1"/>
    <property type="molecule type" value="Genomic_DNA"/>
</dbReference>
<dbReference type="PANTHER" id="PTHR42791">
    <property type="entry name" value="GNAT FAMILY ACETYLTRANSFERASE"/>
    <property type="match status" value="1"/>
</dbReference>
<comment type="caution">
    <text evidence="2">The sequence shown here is derived from an EMBL/GenBank/DDBJ whole genome shotgun (WGS) entry which is preliminary data.</text>
</comment>
<evidence type="ECO:0000259" key="1">
    <source>
        <dbReference type="PROSITE" id="PS51186"/>
    </source>
</evidence>
<dbReference type="SUPFAM" id="SSF55729">
    <property type="entry name" value="Acyl-CoA N-acyltransferases (Nat)"/>
    <property type="match status" value="1"/>
</dbReference>
<dbReference type="PANTHER" id="PTHR42791:SF1">
    <property type="entry name" value="N-ACETYLTRANSFERASE DOMAIN-CONTAINING PROTEIN"/>
    <property type="match status" value="1"/>
</dbReference>
<dbReference type="Proteomes" id="UP000631576">
    <property type="component" value="Unassembled WGS sequence"/>
</dbReference>
<reference evidence="2 3" key="1">
    <citation type="submission" date="2020-08" db="EMBL/GenBank/DDBJ databases">
        <title>Genome public.</title>
        <authorList>
            <person name="Liu C."/>
            <person name="Sun Q."/>
        </authorList>
    </citation>
    <scope>NUCLEOTIDE SEQUENCE [LARGE SCALE GENOMIC DNA]</scope>
    <source>
        <strain evidence="2 3">NSJ-13</strain>
    </source>
</reference>
<name>A0ABR7G4A8_9FIRM</name>